<protein>
    <submittedName>
        <fullName evidence="2">Uncharacterized protein</fullName>
    </submittedName>
</protein>
<feature type="compositionally biased region" description="Low complexity" evidence="1">
    <location>
        <begin position="133"/>
        <end position="149"/>
    </location>
</feature>
<feature type="region of interest" description="Disordered" evidence="1">
    <location>
        <begin position="133"/>
        <end position="156"/>
    </location>
</feature>
<evidence type="ECO:0000256" key="1">
    <source>
        <dbReference type="SAM" id="MobiDB-lite"/>
    </source>
</evidence>
<feature type="compositionally biased region" description="Low complexity" evidence="1">
    <location>
        <begin position="261"/>
        <end position="279"/>
    </location>
</feature>
<feature type="region of interest" description="Disordered" evidence="1">
    <location>
        <begin position="224"/>
        <end position="280"/>
    </location>
</feature>
<dbReference type="Proteomes" id="UP001189429">
    <property type="component" value="Unassembled WGS sequence"/>
</dbReference>
<sequence>MERARLETKKKGKEEKEEKDKAGKAQADKGKADSPAGEGKKRAAEEGQAGPDPKKAKTEGQTDPLDWLKPGVEVICSCKLTKDKSKYEGKKGQVVSLVKANTACSVKLLEGSEELANKRHVFVLSQLSPVPGAASSGNAAADSGGAAPPEKGDLFSDPELEKERCRWQSPAAVVGRFPAEAQAVYGASPAPDGSATAAVHADALLLLRGDGGRWSWSAAVPAGRMAPRGTSTAASPRQRARAARHSSPPWRAPRPRRRTRCSTAPASRPPSRSCRAPCPGGWPSRAATTVRTWFCASCSASAEARSARRCRCPRRTASPRPCSPG</sequence>
<feature type="non-terminal residue" evidence="2">
    <location>
        <position position="325"/>
    </location>
</feature>
<feature type="region of interest" description="Disordered" evidence="1">
    <location>
        <begin position="302"/>
        <end position="325"/>
    </location>
</feature>
<comment type="caution">
    <text evidence="2">The sequence shown here is derived from an EMBL/GenBank/DDBJ whole genome shotgun (WGS) entry which is preliminary data.</text>
</comment>
<feature type="region of interest" description="Disordered" evidence="1">
    <location>
        <begin position="1"/>
        <end position="66"/>
    </location>
</feature>
<organism evidence="2 3">
    <name type="scientific">Prorocentrum cordatum</name>
    <dbReference type="NCBI Taxonomy" id="2364126"/>
    <lineage>
        <taxon>Eukaryota</taxon>
        <taxon>Sar</taxon>
        <taxon>Alveolata</taxon>
        <taxon>Dinophyceae</taxon>
        <taxon>Prorocentrales</taxon>
        <taxon>Prorocentraceae</taxon>
        <taxon>Prorocentrum</taxon>
    </lineage>
</organism>
<accession>A0ABN9V3T4</accession>
<keyword evidence="3" id="KW-1185">Reference proteome</keyword>
<evidence type="ECO:0000313" key="2">
    <source>
        <dbReference type="EMBL" id="CAK0866444.1"/>
    </source>
</evidence>
<reference evidence="2" key="1">
    <citation type="submission" date="2023-10" db="EMBL/GenBank/DDBJ databases">
        <authorList>
            <person name="Chen Y."/>
            <person name="Shah S."/>
            <person name="Dougan E. K."/>
            <person name="Thang M."/>
            <person name="Chan C."/>
        </authorList>
    </citation>
    <scope>NUCLEOTIDE SEQUENCE [LARGE SCALE GENOMIC DNA]</scope>
</reference>
<dbReference type="EMBL" id="CAUYUJ010016536">
    <property type="protein sequence ID" value="CAK0866444.1"/>
    <property type="molecule type" value="Genomic_DNA"/>
</dbReference>
<name>A0ABN9V3T4_9DINO</name>
<evidence type="ECO:0000313" key="3">
    <source>
        <dbReference type="Proteomes" id="UP001189429"/>
    </source>
</evidence>
<gene>
    <name evidence="2" type="ORF">PCOR1329_LOCUS53623</name>
</gene>
<feature type="compositionally biased region" description="Low complexity" evidence="1">
    <location>
        <begin position="315"/>
        <end position="325"/>
    </location>
</feature>
<proteinExistence type="predicted"/>
<feature type="compositionally biased region" description="Basic and acidic residues" evidence="1">
    <location>
        <begin position="1"/>
        <end position="45"/>
    </location>
</feature>